<reference evidence="3 4" key="1">
    <citation type="journal article" date="2015" name="Genome Announc.">
        <title>Expanding the biotechnology potential of lactobacilli through comparative genomics of 213 strains and associated genera.</title>
        <authorList>
            <person name="Sun Z."/>
            <person name="Harris H.M."/>
            <person name="McCann A."/>
            <person name="Guo C."/>
            <person name="Argimon S."/>
            <person name="Zhang W."/>
            <person name="Yang X."/>
            <person name="Jeffery I.B."/>
            <person name="Cooney J.C."/>
            <person name="Kagawa T.F."/>
            <person name="Liu W."/>
            <person name="Song Y."/>
            <person name="Salvetti E."/>
            <person name="Wrobel A."/>
            <person name="Rasinkangas P."/>
            <person name="Parkhill J."/>
            <person name="Rea M.C."/>
            <person name="O'Sullivan O."/>
            <person name="Ritari J."/>
            <person name="Douillard F.P."/>
            <person name="Paul Ross R."/>
            <person name="Yang R."/>
            <person name="Briner A.E."/>
            <person name="Felis G.E."/>
            <person name="de Vos W.M."/>
            <person name="Barrangou R."/>
            <person name="Klaenhammer T.R."/>
            <person name="Caufield P.W."/>
            <person name="Cui Y."/>
            <person name="Zhang H."/>
            <person name="O'Toole P.W."/>
        </authorList>
    </citation>
    <scope>NUCLEOTIDE SEQUENCE [LARGE SCALE GENOMIC DNA]</scope>
    <source>
        <strain evidence="3 4">DSM 16043</strain>
    </source>
</reference>
<dbReference type="STRING" id="1423763.FC46_GL001424"/>
<evidence type="ECO:0000256" key="2">
    <source>
        <dbReference type="SAM" id="MobiDB-lite"/>
    </source>
</evidence>
<dbReference type="Proteomes" id="UP000051036">
    <property type="component" value="Unassembled WGS sequence"/>
</dbReference>
<evidence type="ECO:0008006" key="5">
    <source>
        <dbReference type="Google" id="ProtNLM"/>
    </source>
</evidence>
<name>A0A0R1U662_9LACO</name>
<dbReference type="RefSeq" id="WP_057799909.1">
    <property type="nucleotide sequence ID" value="NZ_AZFM01000043.1"/>
</dbReference>
<feature type="compositionally biased region" description="Polar residues" evidence="2">
    <location>
        <begin position="155"/>
        <end position="170"/>
    </location>
</feature>
<proteinExistence type="predicted"/>
<dbReference type="OrthoDB" id="10000441at2"/>
<evidence type="ECO:0000313" key="4">
    <source>
        <dbReference type="Proteomes" id="UP000051036"/>
    </source>
</evidence>
<feature type="coiled-coil region" evidence="1">
    <location>
        <begin position="76"/>
        <end position="139"/>
    </location>
</feature>
<dbReference type="AlphaFoldDB" id="A0A0R1U662"/>
<organism evidence="3 4">
    <name type="scientific">Lactobacillus kalixensis DSM 16043</name>
    <dbReference type="NCBI Taxonomy" id="1423763"/>
    <lineage>
        <taxon>Bacteria</taxon>
        <taxon>Bacillati</taxon>
        <taxon>Bacillota</taxon>
        <taxon>Bacilli</taxon>
        <taxon>Lactobacillales</taxon>
        <taxon>Lactobacillaceae</taxon>
        <taxon>Lactobacillus</taxon>
    </lineage>
</organism>
<accession>A0A0R1U662</accession>
<keyword evidence="1" id="KW-0175">Coiled coil</keyword>
<keyword evidence="4" id="KW-1185">Reference proteome</keyword>
<evidence type="ECO:0000313" key="3">
    <source>
        <dbReference type="EMBL" id="KRL88704.1"/>
    </source>
</evidence>
<feature type="region of interest" description="Disordered" evidence="2">
    <location>
        <begin position="148"/>
        <end position="177"/>
    </location>
</feature>
<dbReference type="PATRIC" id="fig|1423763.3.peg.1445"/>
<dbReference type="EMBL" id="AZFM01000043">
    <property type="protein sequence ID" value="KRL88704.1"/>
    <property type="molecule type" value="Genomic_DNA"/>
</dbReference>
<evidence type="ECO:0000256" key="1">
    <source>
        <dbReference type="SAM" id="Coils"/>
    </source>
</evidence>
<protein>
    <recommendedName>
        <fullName evidence="5">DUF536 domain-containing protein</fullName>
    </recommendedName>
</protein>
<sequence length="185" mass="21179">MEYKGKTVYSSGDIANMLGFDDYHRVSNYLSKIKAKNVIKQGNTRYFDDKVKDKAITYFKSLSTKDLGDSKKDKLIEELRSQLHAADQEKNARLEEQKATYERLIQSKDESISALKESYEDLKNQLAVKDNQIESLTKLTTNAQTLNLLDKPKENSTSADNNTDTSNKGPSNEAEVKQHWWSKIF</sequence>
<comment type="caution">
    <text evidence="3">The sequence shown here is derived from an EMBL/GenBank/DDBJ whole genome shotgun (WGS) entry which is preliminary data.</text>
</comment>
<gene>
    <name evidence="3" type="ORF">FC46_GL001424</name>
</gene>